<proteinExistence type="predicted"/>
<evidence type="ECO:0000313" key="3">
    <source>
        <dbReference type="Proteomes" id="UP001229421"/>
    </source>
</evidence>
<sequence length="1074" mass="116603">MVDSVASSLEVDSCPSGGIWPCPFKGFHCCPDGTTGSKGFTRLVAHIKRLHLSSDDRKGTLRKAIFTDYDLFVSVGRALRLNGQWLCGACMCIQAVSRGCHHADGIIRFVEIVGDVEDFIVGIPKPFVQREVSLGGIAVDQALLDRVFSLPITTVKSIPHSCRMAFAQALDVALAKVLARPESIEPWVRLLLLPRCTLRVFRPSNRQERRSGNRKSLQCQSIQRSLAAWGSSDGFAELISSLFAQTFGATSCRDELGLGSDSSKVSPNVKQCLRKVADGHFTVAVKVLCSSGVASFDKNTVKALVAKHPTQPPPTMPVSLLSEPALVVDADSVLSCIKSFPKGTSCGRDGLRAQHILDAFCGEGSVIAGGLLKGISGVVNLCLGGRCPVTLAEFVASAPLTPLLKPDNGIRPIAVGAIWRRLISKVAMRGVGKEMAKYLGDFQFGVGVPSGAEAILHSANRFLNEFHSDGSLAMLTVDFSNAFNLVDRTALLREVRTRCPSISLWVDFLYGQPARLYVGDEHIWSTTGVQQGDPLGPLLFALVLHPLIHRIRDCCKLLFHAWYLDDGTIIGDAKEVAKALDIIRSEGPCLGLNLNIKKTEVFWPSCNGVKVKDGLFPSGIGRPVLGVKLLGGAVSRDSGFINSLAVKRASCAVELMSCLSRLRDPQCELLLLRSCMGVAKLLFGLRTCQPMYVGEAVSVFDTGLRKAIEDIVVCGGAFFGDLQWRLASLPTRYGGLGLCSAEEVSTYAFVASRAQSWSLQDHILRECAIEGLDSDYRCAMDQLRLHIPEFDLSGFSNKDTAPPKAQHALASALFSGVVQCLGMKFDLSPRQKAVFDCLRAPRSQDFLTVIPIEGLGQHMSALEYRTILKYRLMIPLFPPDEPCPICRKACLDSFGEHAVHCKELPGFKYRHDLVRDVLYDVLKRAGISAKKEAPVNFLTDPLEGRSTLRPADILVFGWAGGKHACLDLTGVSPLVGLRENGFVAGQAALKAESAKVGKHEKACLENRHVFIPFAFDTFGFLAPEAVEFLNRVKRVVHSNSSSAKTQNFIFSRIGFAIQKGVAAQLVARLPATIL</sequence>
<dbReference type="AlphaFoldDB" id="A0AAD8P821"/>
<keyword evidence="3" id="KW-1185">Reference proteome</keyword>
<evidence type="ECO:0000313" key="2">
    <source>
        <dbReference type="EMBL" id="KAK1435346.1"/>
    </source>
</evidence>
<accession>A0AAD8P821</accession>
<feature type="domain" description="Reverse transcriptase" evidence="1">
    <location>
        <begin position="384"/>
        <end position="629"/>
    </location>
</feature>
<dbReference type="PANTHER" id="PTHR48462">
    <property type="entry name" value="PROTEIN, PUTATIVE-RELATED"/>
    <property type="match status" value="1"/>
</dbReference>
<dbReference type="PROSITE" id="PS50878">
    <property type="entry name" value="RT_POL"/>
    <property type="match status" value="1"/>
</dbReference>
<evidence type="ECO:0000259" key="1">
    <source>
        <dbReference type="PROSITE" id="PS50878"/>
    </source>
</evidence>
<dbReference type="EMBL" id="JAUHHV010000001">
    <property type="protein sequence ID" value="KAK1435346.1"/>
    <property type="molecule type" value="Genomic_DNA"/>
</dbReference>
<dbReference type="InterPro" id="IPR000477">
    <property type="entry name" value="RT_dom"/>
</dbReference>
<dbReference type="Pfam" id="PF00078">
    <property type="entry name" value="RVT_1"/>
    <property type="match status" value="1"/>
</dbReference>
<dbReference type="PANTHER" id="PTHR48462:SF1">
    <property type="entry name" value="PROTEIN, PUTATIVE-RELATED"/>
    <property type="match status" value="1"/>
</dbReference>
<comment type="caution">
    <text evidence="2">The sequence shown here is derived from an EMBL/GenBank/DDBJ whole genome shotgun (WGS) entry which is preliminary data.</text>
</comment>
<organism evidence="2 3">
    <name type="scientific">Tagetes erecta</name>
    <name type="common">African marigold</name>
    <dbReference type="NCBI Taxonomy" id="13708"/>
    <lineage>
        <taxon>Eukaryota</taxon>
        <taxon>Viridiplantae</taxon>
        <taxon>Streptophyta</taxon>
        <taxon>Embryophyta</taxon>
        <taxon>Tracheophyta</taxon>
        <taxon>Spermatophyta</taxon>
        <taxon>Magnoliopsida</taxon>
        <taxon>eudicotyledons</taxon>
        <taxon>Gunneridae</taxon>
        <taxon>Pentapetalae</taxon>
        <taxon>asterids</taxon>
        <taxon>campanulids</taxon>
        <taxon>Asterales</taxon>
        <taxon>Asteraceae</taxon>
        <taxon>Asteroideae</taxon>
        <taxon>Heliantheae alliance</taxon>
        <taxon>Tageteae</taxon>
        <taxon>Tagetes</taxon>
    </lineage>
</organism>
<protein>
    <recommendedName>
        <fullName evidence="1">Reverse transcriptase domain-containing protein</fullName>
    </recommendedName>
</protein>
<reference evidence="2" key="1">
    <citation type="journal article" date="2023" name="bioRxiv">
        <title>Improved chromosome-level genome assembly for marigold (Tagetes erecta).</title>
        <authorList>
            <person name="Jiang F."/>
            <person name="Yuan L."/>
            <person name="Wang S."/>
            <person name="Wang H."/>
            <person name="Xu D."/>
            <person name="Wang A."/>
            <person name="Fan W."/>
        </authorList>
    </citation>
    <scope>NUCLEOTIDE SEQUENCE</scope>
    <source>
        <strain evidence="2">WSJ</strain>
        <tissue evidence="2">Leaf</tissue>
    </source>
</reference>
<gene>
    <name evidence="2" type="ORF">QVD17_01107</name>
</gene>
<dbReference type="Proteomes" id="UP001229421">
    <property type="component" value="Unassembled WGS sequence"/>
</dbReference>
<name>A0AAD8P821_TARER</name>